<dbReference type="PANTHER" id="PTHR11214:SF376">
    <property type="entry name" value="HEXOSYLTRANSFERASE"/>
    <property type="match status" value="1"/>
</dbReference>
<dbReference type="GO" id="GO:0006493">
    <property type="term" value="P:protein O-linked glycosylation"/>
    <property type="evidence" value="ECO:0007669"/>
    <property type="project" value="TreeGrafter"/>
</dbReference>
<keyword evidence="12" id="KW-1185">Reference proteome</keyword>
<dbReference type="AlphaFoldDB" id="A0A9W9ZEL3"/>
<evidence type="ECO:0000256" key="8">
    <source>
        <dbReference type="ARBA" id="ARBA00023034"/>
    </source>
</evidence>
<keyword evidence="6 10" id="KW-0735">Signal-anchor</keyword>
<keyword evidence="9 10" id="KW-0472">Membrane</keyword>
<dbReference type="EC" id="2.4.1.-" evidence="10"/>
<comment type="caution">
    <text evidence="11">The sequence shown here is derived from an EMBL/GenBank/DDBJ whole genome shotgun (WGS) entry which is preliminary data.</text>
</comment>
<keyword evidence="4 11" id="KW-0808">Transferase</keyword>
<keyword evidence="3 10" id="KW-0328">Glycosyltransferase</keyword>
<evidence type="ECO:0000256" key="7">
    <source>
        <dbReference type="ARBA" id="ARBA00022989"/>
    </source>
</evidence>
<gene>
    <name evidence="11" type="primary">B3GALT2_2</name>
    <name evidence="11" type="ORF">OS493_021328</name>
</gene>
<evidence type="ECO:0000313" key="12">
    <source>
        <dbReference type="Proteomes" id="UP001163046"/>
    </source>
</evidence>
<dbReference type="EMBL" id="MU826363">
    <property type="protein sequence ID" value="KAJ7378744.1"/>
    <property type="molecule type" value="Genomic_DNA"/>
</dbReference>
<dbReference type="GO" id="GO:0016758">
    <property type="term" value="F:hexosyltransferase activity"/>
    <property type="evidence" value="ECO:0007669"/>
    <property type="project" value="InterPro"/>
</dbReference>
<name>A0A9W9ZEL3_9CNID</name>
<evidence type="ECO:0000256" key="2">
    <source>
        <dbReference type="ARBA" id="ARBA00008661"/>
    </source>
</evidence>
<comment type="subcellular location">
    <subcellularLocation>
        <location evidence="1 10">Golgi apparatus membrane</location>
        <topology evidence="1 10">Single-pass type II membrane protein</topology>
    </subcellularLocation>
</comment>
<evidence type="ECO:0000256" key="5">
    <source>
        <dbReference type="ARBA" id="ARBA00022692"/>
    </source>
</evidence>
<dbReference type="Proteomes" id="UP001163046">
    <property type="component" value="Unassembled WGS sequence"/>
</dbReference>
<dbReference type="GO" id="GO:0000139">
    <property type="term" value="C:Golgi membrane"/>
    <property type="evidence" value="ECO:0007669"/>
    <property type="project" value="UniProtKB-SubCell"/>
</dbReference>
<sequence length="195" mass="22462">MFPRQFSKKRRSPRSLGWFVNGRSLNVYILLVLLGLFVLSLALYYLFFPRKSLPSYKERKLTFKLMTDIAAPRLSFNGTYLLILVTSAPSHFQHREAIRATWANRTSLQSRRQPFSSVDDWKIVFMLGKADANTNAVVEQEASVFNDILLGEFQDSYKNLVIKTIMGLSWASRLNCTHVLKADDDVYIHIPRLIA</sequence>
<proteinExistence type="inferred from homology"/>
<evidence type="ECO:0000313" key="11">
    <source>
        <dbReference type="EMBL" id="KAJ7378744.1"/>
    </source>
</evidence>
<dbReference type="PANTHER" id="PTHR11214">
    <property type="entry name" value="BETA-1,3-N-ACETYLGLUCOSAMINYLTRANSFERASE"/>
    <property type="match status" value="1"/>
</dbReference>
<dbReference type="OrthoDB" id="5964956at2759"/>
<accession>A0A9W9ZEL3</accession>
<organism evidence="11 12">
    <name type="scientific">Desmophyllum pertusum</name>
    <dbReference type="NCBI Taxonomy" id="174260"/>
    <lineage>
        <taxon>Eukaryota</taxon>
        <taxon>Metazoa</taxon>
        <taxon>Cnidaria</taxon>
        <taxon>Anthozoa</taxon>
        <taxon>Hexacorallia</taxon>
        <taxon>Scleractinia</taxon>
        <taxon>Caryophylliina</taxon>
        <taxon>Caryophylliidae</taxon>
        <taxon>Desmophyllum</taxon>
    </lineage>
</organism>
<dbReference type="InterPro" id="IPR002659">
    <property type="entry name" value="Glyco_trans_31"/>
</dbReference>
<reference evidence="11" key="1">
    <citation type="submission" date="2023-01" db="EMBL/GenBank/DDBJ databases">
        <title>Genome assembly of the deep-sea coral Lophelia pertusa.</title>
        <authorList>
            <person name="Herrera S."/>
            <person name="Cordes E."/>
        </authorList>
    </citation>
    <scope>NUCLEOTIDE SEQUENCE</scope>
    <source>
        <strain evidence="11">USNM1676648</strain>
        <tissue evidence="11">Polyp</tissue>
    </source>
</reference>
<keyword evidence="8 10" id="KW-0333">Golgi apparatus</keyword>
<feature type="transmembrane region" description="Helical" evidence="10">
    <location>
        <begin position="25"/>
        <end position="47"/>
    </location>
</feature>
<evidence type="ECO:0000256" key="3">
    <source>
        <dbReference type="ARBA" id="ARBA00022676"/>
    </source>
</evidence>
<keyword evidence="5 10" id="KW-0812">Transmembrane</keyword>
<evidence type="ECO:0000256" key="10">
    <source>
        <dbReference type="RuleBase" id="RU363063"/>
    </source>
</evidence>
<evidence type="ECO:0000256" key="9">
    <source>
        <dbReference type="ARBA" id="ARBA00023136"/>
    </source>
</evidence>
<comment type="similarity">
    <text evidence="2 10">Belongs to the glycosyltransferase 31 family.</text>
</comment>
<evidence type="ECO:0000256" key="4">
    <source>
        <dbReference type="ARBA" id="ARBA00022679"/>
    </source>
</evidence>
<keyword evidence="7 10" id="KW-1133">Transmembrane helix</keyword>
<evidence type="ECO:0000256" key="6">
    <source>
        <dbReference type="ARBA" id="ARBA00022968"/>
    </source>
</evidence>
<dbReference type="Pfam" id="PF01762">
    <property type="entry name" value="Galactosyl_T"/>
    <property type="match status" value="1"/>
</dbReference>
<dbReference type="Gene3D" id="3.90.550.50">
    <property type="match status" value="1"/>
</dbReference>
<evidence type="ECO:0000256" key="1">
    <source>
        <dbReference type="ARBA" id="ARBA00004323"/>
    </source>
</evidence>
<protein>
    <recommendedName>
        <fullName evidence="10">Hexosyltransferase</fullName>
        <ecNumber evidence="10">2.4.1.-</ecNumber>
    </recommendedName>
</protein>